<dbReference type="AlphaFoldDB" id="A0A0X8SHF8"/>
<keyword evidence="1 2" id="KW-0732">Signal</keyword>
<organism evidence="3">
    <name type="scientific">Rhyzopertha dominica</name>
    <name type="common">Lesser grain borer</name>
    <name type="synonym">Synodendron dominica</name>
    <dbReference type="NCBI Taxonomy" id="92692"/>
    <lineage>
        <taxon>Eukaryota</taxon>
        <taxon>Metazoa</taxon>
        <taxon>Ecdysozoa</taxon>
        <taxon>Arthropoda</taxon>
        <taxon>Hexapoda</taxon>
        <taxon>Insecta</taxon>
        <taxon>Pterygota</taxon>
        <taxon>Neoptera</taxon>
        <taxon>Endopterygota</taxon>
        <taxon>Coleoptera</taxon>
        <taxon>Polyphaga</taxon>
        <taxon>Bostrichiformia</taxon>
        <taxon>Bostrichidae</taxon>
        <taxon>Dinoderinae</taxon>
        <taxon>Rhyzopertha</taxon>
    </lineage>
</organism>
<dbReference type="GO" id="GO:0005549">
    <property type="term" value="F:odorant binding"/>
    <property type="evidence" value="ECO:0007669"/>
    <property type="project" value="InterPro"/>
</dbReference>
<feature type="signal peptide" evidence="2">
    <location>
        <begin position="1"/>
        <end position="16"/>
    </location>
</feature>
<dbReference type="Pfam" id="PF01395">
    <property type="entry name" value="PBP_GOBP"/>
    <property type="match status" value="1"/>
</dbReference>
<dbReference type="Gene3D" id="1.10.238.20">
    <property type="entry name" value="Pheromone/general odorant binding protein domain"/>
    <property type="match status" value="1"/>
</dbReference>
<protein>
    <submittedName>
        <fullName evidence="3">Odorant-binding protein 9</fullName>
    </submittedName>
</protein>
<reference evidence="3" key="1">
    <citation type="submission" date="2014-01" db="EMBL/GenBank/DDBJ databases">
        <title>Identification of Chemosensory Gene Families in Rhyzopertha dominica (Coleoptera: Bostrichidae).</title>
        <authorList>
            <person name="Wang M."/>
            <person name="Diakite M.M."/>
        </authorList>
    </citation>
    <scope>NUCLEOTIDE SEQUENCE</scope>
</reference>
<proteinExistence type="evidence at transcript level"/>
<dbReference type="InterPro" id="IPR036728">
    <property type="entry name" value="PBP_GOBP_sf"/>
</dbReference>
<evidence type="ECO:0000313" key="3">
    <source>
        <dbReference type="EMBL" id="AIX97132.1"/>
    </source>
</evidence>
<dbReference type="PANTHER" id="PTHR11857">
    <property type="entry name" value="ODORANT BINDING PROTEIN-RELATED"/>
    <property type="match status" value="1"/>
</dbReference>
<dbReference type="SUPFAM" id="SSF47565">
    <property type="entry name" value="Insect pheromone/odorant-binding proteins"/>
    <property type="match status" value="1"/>
</dbReference>
<evidence type="ECO:0000256" key="2">
    <source>
        <dbReference type="SAM" id="SignalP"/>
    </source>
</evidence>
<name>A0A0X8SHF8_RHYDO</name>
<evidence type="ECO:0000256" key="1">
    <source>
        <dbReference type="ARBA" id="ARBA00022729"/>
    </source>
</evidence>
<gene>
    <name evidence="3" type="primary">obp9</name>
</gene>
<dbReference type="SMR" id="A0A0X8SHF8"/>
<dbReference type="GO" id="GO:0007608">
    <property type="term" value="P:sensory perception of smell"/>
    <property type="evidence" value="ECO:0007669"/>
    <property type="project" value="TreeGrafter"/>
</dbReference>
<dbReference type="SMART" id="SM00708">
    <property type="entry name" value="PhBP"/>
    <property type="match status" value="1"/>
</dbReference>
<sequence>MLSSIYFVCIITIVQCLPAGPQTDKNVQAKTTALIQECQKSTRASTVDLQALKDKKIPTTHTGQCFIECMFNGNGIMKSGKFDKDTAVKTVTSNLKADAGAAKKINQIADTCNTEIGGGNADKCVTAKMLAECFH</sequence>
<dbReference type="GO" id="GO:0005615">
    <property type="term" value="C:extracellular space"/>
    <property type="evidence" value="ECO:0007669"/>
    <property type="project" value="TreeGrafter"/>
</dbReference>
<dbReference type="EMBL" id="KJ186820">
    <property type="protein sequence ID" value="AIX97132.1"/>
    <property type="molecule type" value="mRNA"/>
</dbReference>
<feature type="non-terminal residue" evidence="3">
    <location>
        <position position="135"/>
    </location>
</feature>
<feature type="chain" id="PRO_5007070695" evidence="2">
    <location>
        <begin position="17"/>
        <end position="135"/>
    </location>
</feature>
<dbReference type="CDD" id="cd23992">
    <property type="entry name" value="PBP_GOBP"/>
    <property type="match status" value="1"/>
</dbReference>
<dbReference type="InterPro" id="IPR006170">
    <property type="entry name" value="PBP/GOBP"/>
</dbReference>
<accession>A0A0X8SHF8</accession>